<feature type="domain" description="G-patch" evidence="1">
    <location>
        <begin position="23"/>
        <end position="69"/>
    </location>
</feature>
<dbReference type="PANTHER" id="PTHR23329">
    <property type="entry name" value="TUFTELIN-INTERACTING PROTEIN 11-RELATED"/>
    <property type="match status" value="1"/>
</dbReference>
<dbReference type="Proteomes" id="UP000243052">
    <property type="component" value="Chromosome iii"/>
</dbReference>
<dbReference type="InterPro" id="IPR000467">
    <property type="entry name" value="G_patch_dom"/>
</dbReference>
<dbReference type="EMBL" id="CP014243">
    <property type="protein sequence ID" value="AMD19897.1"/>
    <property type="molecule type" value="Genomic_DNA"/>
</dbReference>
<reference evidence="2 3" key="1">
    <citation type="submission" date="2016-01" db="EMBL/GenBank/DDBJ databases">
        <title>Genome sequence of the yeast Holleya sinecauda.</title>
        <authorList>
            <person name="Dietrich F.S."/>
        </authorList>
    </citation>
    <scope>NUCLEOTIDE SEQUENCE [LARGE SCALE GENOMIC DNA]</scope>
    <source>
        <strain evidence="2 3">ATCC 58844</strain>
    </source>
</reference>
<dbReference type="GO" id="GO:0071008">
    <property type="term" value="C:U2-type post-mRNA release spliceosomal complex"/>
    <property type="evidence" value="ECO:0007669"/>
    <property type="project" value="TreeGrafter"/>
</dbReference>
<proteinExistence type="predicted"/>
<name>A0A0X8HR34_9SACH</name>
<dbReference type="RefSeq" id="XP_017986893.1">
    <property type="nucleotide sequence ID" value="XM_018131219.1"/>
</dbReference>
<dbReference type="Pfam" id="PF01585">
    <property type="entry name" value="G-patch"/>
    <property type="match status" value="1"/>
</dbReference>
<accession>A0A0X8HR34</accession>
<protein>
    <submittedName>
        <fullName evidence="2">HCL254Cp</fullName>
    </submittedName>
</protein>
<sequence>MFPSKKRRMANGSNGGGTMDANQYGIGAKLLAKMGYREGDGLGKEGTGLVVPIQVTQRPVGMGLGALPSESSDSEDESVAGSELVDEVAFKSSGVLTSNHRLIDKVNNLESMGIVVSPGVRSYVMTNPNIPVHEGLAIEKHLTELIDVASKLSSLKIRESGLEKKLITLKADQDLSSNILMVMADPKATLLDKINAIITVNDATAVDKLCSRCLAEYFSEHSGWDPLEVLDETYTELISAVEVLCYVMDTETQKLNRTQTIVFKAIWDKLKPYWENIATDDVHILIGILLDYQDVLSFINCWDYIFENHVTDFLMNILSKWSVGSGLGQNSTIIDLISILPTNQALVVKKELQDKFSKYCTNWYHRDELFDQDDIDFIRRTIGVDLFEEISNRCFLPNFVEQLWHKYFDPTFELEDPKCNDGSLYFISKFRQNRGLLTDYAYKTILSAIFNCINKVIFQWNLYHKDNFDEAKTWLHWYLDKGFTNPNHFENEQIATSKQLLHTPNKVVHDENMDLEQLLGLKKEHIDTIENIPLRKITSTFKDVVQDYCDEHGLFLTKNAQEHTTLDVFGGKATVPTFTINSNCSRLRVAIKDDILWVQRKDNYVPTYLHELIKLL</sequence>
<dbReference type="PANTHER" id="PTHR23329:SF1">
    <property type="entry name" value="TUFTELIN-INTERACTING PROTEIN 11"/>
    <property type="match status" value="1"/>
</dbReference>
<organism evidence="2 3">
    <name type="scientific">Eremothecium sinecaudum</name>
    <dbReference type="NCBI Taxonomy" id="45286"/>
    <lineage>
        <taxon>Eukaryota</taxon>
        <taxon>Fungi</taxon>
        <taxon>Dikarya</taxon>
        <taxon>Ascomycota</taxon>
        <taxon>Saccharomycotina</taxon>
        <taxon>Saccharomycetes</taxon>
        <taxon>Saccharomycetales</taxon>
        <taxon>Saccharomycetaceae</taxon>
        <taxon>Eremothecium</taxon>
    </lineage>
</organism>
<dbReference type="PROSITE" id="PS50174">
    <property type="entry name" value="G_PATCH"/>
    <property type="match status" value="1"/>
</dbReference>
<dbReference type="InterPro" id="IPR045211">
    <property type="entry name" value="TFP11/STIP/Ntr1"/>
</dbReference>
<dbReference type="AlphaFoldDB" id="A0A0X8HR34"/>
<evidence type="ECO:0000313" key="2">
    <source>
        <dbReference type="EMBL" id="AMD19897.1"/>
    </source>
</evidence>
<evidence type="ECO:0000259" key="1">
    <source>
        <dbReference type="PROSITE" id="PS50174"/>
    </source>
</evidence>
<dbReference type="GO" id="GO:0000390">
    <property type="term" value="P:spliceosomal complex disassembly"/>
    <property type="evidence" value="ECO:0007669"/>
    <property type="project" value="InterPro"/>
</dbReference>
<dbReference type="SMART" id="SM00443">
    <property type="entry name" value="G_patch"/>
    <property type="match status" value="1"/>
</dbReference>
<evidence type="ECO:0000313" key="3">
    <source>
        <dbReference type="Proteomes" id="UP000243052"/>
    </source>
</evidence>
<keyword evidence="3" id="KW-1185">Reference proteome</keyword>
<gene>
    <name evidence="2" type="ORF">AW171_hschr31759</name>
</gene>
<dbReference type="GeneID" id="28723123"/>
<dbReference type="STRING" id="45286.A0A0X8HR34"/>
<dbReference type="OrthoDB" id="4822at2759"/>
<dbReference type="GO" id="GO:0003676">
    <property type="term" value="F:nucleic acid binding"/>
    <property type="evidence" value="ECO:0007669"/>
    <property type="project" value="InterPro"/>
</dbReference>